<proteinExistence type="inferred from homology"/>
<dbReference type="SMART" id="SM00490">
    <property type="entry name" value="HELICc"/>
    <property type="match status" value="1"/>
</dbReference>
<evidence type="ECO:0000259" key="11">
    <source>
        <dbReference type="PROSITE" id="PS51643"/>
    </source>
</evidence>
<comment type="caution">
    <text evidence="12">The sequence shown here is derived from an EMBL/GenBank/DDBJ whole genome shotgun (WGS) entry which is preliminary data.</text>
</comment>
<keyword evidence="9" id="KW-0051">Antiviral defense</keyword>
<dbReference type="Pfam" id="PF22590">
    <property type="entry name" value="Cas3-like_C_2"/>
    <property type="match status" value="1"/>
</dbReference>
<dbReference type="Gene3D" id="3.40.50.300">
    <property type="entry name" value="P-loop containing nucleotide triphosphate hydrolases"/>
    <property type="match status" value="2"/>
</dbReference>
<evidence type="ECO:0000256" key="3">
    <source>
        <dbReference type="ARBA" id="ARBA00022722"/>
    </source>
</evidence>
<comment type="similarity">
    <text evidence="2">In the central section; belongs to the CRISPR-associated helicase Cas3 family.</text>
</comment>
<dbReference type="PROSITE" id="PS51643">
    <property type="entry name" value="HD_CAS3"/>
    <property type="match status" value="1"/>
</dbReference>
<dbReference type="InterPro" id="IPR054712">
    <property type="entry name" value="Cas3-like_dom"/>
</dbReference>
<evidence type="ECO:0000256" key="10">
    <source>
        <dbReference type="ARBA" id="ARBA00038437"/>
    </source>
</evidence>
<dbReference type="InterPro" id="IPR050079">
    <property type="entry name" value="DEAD_box_RNA_helicase"/>
</dbReference>
<feature type="domain" description="HD Cas3-type" evidence="11">
    <location>
        <begin position="6"/>
        <end position="196"/>
    </location>
</feature>
<protein>
    <submittedName>
        <fullName evidence="12">CRISPR-associated helicase Cas3</fullName>
    </submittedName>
</protein>
<evidence type="ECO:0000256" key="2">
    <source>
        <dbReference type="ARBA" id="ARBA00009046"/>
    </source>
</evidence>
<dbReference type="InterPro" id="IPR027417">
    <property type="entry name" value="P-loop_NTPase"/>
</dbReference>
<accession>A0ABW0RI24</accession>
<sequence>MYFAKSKPDVLTIAEHTSDVVEAVKALAQAYGNELSFFTTKDFELVEVAAMYHDLGKYSETFQNMIRPSIDKNWRKTNLVNYPHNYLSVCLLPFGELRKKYSKEEAEIVALAVGYHHERDLNPNEKLILQIYEQHLKEAIPSIKEEIPLSFELTDKANRFAIRAICNRVNIVNQFNHYMWLKYILIKGFLQRADHVASAKRKDENVAIYVEEAVDQNVGEQTKTFLEKKYSLRPLQTLTYENQDKNIVLIAQTGSGKTEAALLWIGQKKGFFTLPMRVSLNAMYDRIQSEKGIGFSSTGLLHSTALDHLMSKSDETTSFEQSIIQTEHTRLLAKKLTLSTIDQLFKFPLLYRGFETELATLAYSKVVIDEIQAYDPHIVAILLRGLELIHQLGGQWMIMTATLPQIFLDELQKKGLLDHKSLVKTVLIPDDRDANPVMPRRHRIQLLDDKIEALTKIVQFGETSKVLVVVNTVKEALAMYDQLKQLVGEEQINLLHSQFTRKDRLPKEEKIKEFGQLTNNRPGIWVTTQIVEASLDVDFDYLFTEAATPDALFQRFGRCNRKGLRFNGGTPDEPNIFILSNLEEVSGLETIYEKAIVQKGVEALSAFDGQLIGEHEKIDIVKQVFSREQLAGTKYLAKFEKANQELQDMRAFDLSKEEAQQILRDIQSVSFVAGRENYEAVMALIEQYDAIPDSLDRIERNKQKKQIRMEIEQYIISVSAKSLFFKAKEAGFKVSPFEHPDFNYIQYSIDVSYDSNRGLELRLDENFDVLF</sequence>
<dbReference type="NCBIfam" id="TIGR01587">
    <property type="entry name" value="cas3_core"/>
    <property type="match status" value="1"/>
</dbReference>
<dbReference type="SMART" id="SM00487">
    <property type="entry name" value="DEXDc"/>
    <property type="match status" value="1"/>
</dbReference>
<dbReference type="InterPro" id="IPR014001">
    <property type="entry name" value="Helicase_ATP-bd"/>
</dbReference>
<keyword evidence="13" id="KW-1185">Reference proteome</keyword>
<dbReference type="CDD" id="cd09641">
    <property type="entry name" value="Cas3''_I"/>
    <property type="match status" value="1"/>
</dbReference>
<evidence type="ECO:0000313" key="13">
    <source>
        <dbReference type="Proteomes" id="UP001595978"/>
    </source>
</evidence>
<dbReference type="InterPro" id="IPR006474">
    <property type="entry name" value="Helicase_Cas3_CRISPR-ass_core"/>
</dbReference>
<keyword evidence="8" id="KW-0067">ATP-binding</keyword>
<dbReference type="EMBL" id="JBHSNQ010000167">
    <property type="protein sequence ID" value="MFC5542542.1"/>
    <property type="molecule type" value="Genomic_DNA"/>
</dbReference>
<comment type="similarity">
    <text evidence="1">In the N-terminal section; belongs to the CRISPR-associated nuclease Cas3-HD family.</text>
</comment>
<dbReference type="PANTHER" id="PTHR47959:SF16">
    <property type="entry name" value="CRISPR-ASSOCIATED NUCLEASE_HELICASE CAS3-RELATED"/>
    <property type="match status" value="1"/>
</dbReference>
<dbReference type="Proteomes" id="UP001595978">
    <property type="component" value="Unassembled WGS sequence"/>
</dbReference>
<evidence type="ECO:0000256" key="1">
    <source>
        <dbReference type="ARBA" id="ARBA00006847"/>
    </source>
</evidence>
<keyword evidence="5" id="KW-0547">Nucleotide-binding</keyword>
<evidence type="ECO:0000256" key="7">
    <source>
        <dbReference type="ARBA" id="ARBA00022806"/>
    </source>
</evidence>
<evidence type="ECO:0000313" key="12">
    <source>
        <dbReference type="EMBL" id="MFC5542542.1"/>
    </source>
</evidence>
<dbReference type="InterPro" id="IPR038257">
    <property type="entry name" value="CRISPR-assoc_Cas3_HD_sf"/>
</dbReference>
<keyword evidence="6" id="KW-0378">Hydrolase</keyword>
<dbReference type="InterPro" id="IPR006483">
    <property type="entry name" value="CRISPR-assoc_Cas3_HD"/>
</dbReference>
<dbReference type="Pfam" id="PF00270">
    <property type="entry name" value="DEAD"/>
    <property type="match status" value="1"/>
</dbReference>
<dbReference type="InterPro" id="IPR011545">
    <property type="entry name" value="DEAD/DEAH_box_helicase_dom"/>
</dbReference>
<organism evidence="12 13">
    <name type="scientific">Ureibacillus suwonensis</name>
    <dbReference type="NCBI Taxonomy" id="313007"/>
    <lineage>
        <taxon>Bacteria</taxon>
        <taxon>Bacillati</taxon>
        <taxon>Bacillota</taxon>
        <taxon>Bacilli</taxon>
        <taxon>Bacillales</taxon>
        <taxon>Caryophanaceae</taxon>
        <taxon>Ureibacillus</taxon>
    </lineage>
</organism>
<dbReference type="Pfam" id="PF18019">
    <property type="entry name" value="Cas3_HD"/>
    <property type="match status" value="1"/>
</dbReference>
<keyword evidence="4" id="KW-0479">Metal-binding</keyword>
<dbReference type="NCBIfam" id="TIGR01596">
    <property type="entry name" value="cas3_HD"/>
    <property type="match status" value="1"/>
</dbReference>
<keyword evidence="3" id="KW-0540">Nuclease</keyword>
<name>A0ABW0RI24_9BACL</name>
<comment type="similarity">
    <text evidence="10">Belongs to the DEAD box helicase family.</text>
</comment>
<dbReference type="SUPFAM" id="SSF52540">
    <property type="entry name" value="P-loop containing nucleoside triphosphate hydrolases"/>
    <property type="match status" value="1"/>
</dbReference>
<evidence type="ECO:0000256" key="6">
    <source>
        <dbReference type="ARBA" id="ARBA00022801"/>
    </source>
</evidence>
<dbReference type="Gene3D" id="1.10.3210.30">
    <property type="match status" value="1"/>
</dbReference>
<dbReference type="RefSeq" id="WP_390309946.1">
    <property type="nucleotide sequence ID" value="NZ_JBHSNQ010000167.1"/>
</dbReference>
<evidence type="ECO:0000256" key="5">
    <source>
        <dbReference type="ARBA" id="ARBA00022741"/>
    </source>
</evidence>
<dbReference type="PANTHER" id="PTHR47959">
    <property type="entry name" value="ATP-DEPENDENT RNA HELICASE RHLE-RELATED"/>
    <property type="match status" value="1"/>
</dbReference>
<reference evidence="13" key="1">
    <citation type="journal article" date="2019" name="Int. J. Syst. Evol. Microbiol.">
        <title>The Global Catalogue of Microorganisms (GCM) 10K type strain sequencing project: providing services to taxonomists for standard genome sequencing and annotation.</title>
        <authorList>
            <consortium name="The Broad Institute Genomics Platform"/>
            <consortium name="The Broad Institute Genome Sequencing Center for Infectious Disease"/>
            <person name="Wu L."/>
            <person name="Ma J."/>
        </authorList>
    </citation>
    <scope>NUCLEOTIDE SEQUENCE [LARGE SCALE GENOMIC DNA]</scope>
    <source>
        <strain evidence="13">CCUG 56331</strain>
    </source>
</reference>
<evidence type="ECO:0000256" key="8">
    <source>
        <dbReference type="ARBA" id="ARBA00022840"/>
    </source>
</evidence>
<dbReference type="InterPro" id="IPR001650">
    <property type="entry name" value="Helicase_C-like"/>
</dbReference>
<dbReference type="SUPFAM" id="SSF109604">
    <property type="entry name" value="HD-domain/PDEase-like"/>
    <property type="match status" value="1"/>
</dbReference>
<keyword evidence="7" id="KW-0347">Helicase</keyword>
<evidence type="ECO:0000256" key="4">
    <source>
        <dbReference type="ARBA" id="ARBA00022723"/>
    </source>
</evidence>
<gene>
    <name evidence="12" type="primary">cas3</name>
    <name evidence="12" type="ORF">ACFPOH_12585</name>
</gene>
<evidence type="ECO:0000256" key="9">
    <source>
        <dbReference type="ARBA" id="ARBA00023118"/>
    </source>
</evidence>